<reference evidence="1" key="1">
    <citation type="submission" date="2023-06" db="EMBL/GenBank/DDBJ databases">
        <authorList>
            <consortium name="Lawrence Berkeley National Laboratory"/>
            <person name="Ahrendt S."/>
            <person name="Sahu N."/>
            <person name="Indic B."/>
            <person name="Wong-Bajracharya J."/>
            <person name="Merenyi Z."/>
            <person name="Ke H.-M."/>
            <person name="Monk M."/>
            <person name="Kocsube S."/>
            <person name="Drula E."/>
            <person name="Lipzen A."/>
            <person name="Balint B."/>
            <person name="Henrissat B."/>
            <person name="Andreopoulos B."/>
            <person name="Martin F.M."/>
            <person name="Harder C.B."/>
            <person name="Rigling D."/>
            <person name="Ford K.L."/>
            <person name="Foster G.D."/>
            <person name="Pangilinan J."/>
            <person name="Papanicolaou A."/>
            <person name="Barry K."/>
            <person name="LaButti K."/>
            <person name="Viragh M."/>
            <person name="Koriabine M."/>
            <person name="Yan M."/>
            <person name="Riley R."/>
            <person name="Champramary S."/>
            <person name="Plett K.L."/>
            <person name="Tsai I.J."/>
            <person name="Slot J."/>
            <person name="Sipos G."/>
            <person name="Plett J."/>
            <person name="Nagy L.G."/>
            <person name="Grigoriev I.V."/>
        </authorList>
    </citation>
    <scope>NUCLEOTIDE SEQUENCE</scope>
    <source>
        <strain evidence="1">FPL87.14</strain>
    </source>
</reference>
<keyword evidence="2" id="KW-1185">Reference proteome</keyword>
<gene>
    <name evidence="1" type="ORF">EV421DRAFT_1737917</name>
</gene>
<name>A0AA39JB62_9AGAR</name>
<protein>
    <submittedName>
        <fullName evidence="1">Uncharacterized protein</fullName>
    </submittedName>
</protein>
<sequence length="133" mass="14900">MTRMEDVVAQSRDAIDHKMIDTILTDGHSFPIHETGNPLVSRSALLTYDPAKELPVSSFPLSIFSEALPSVSKHRIICGAIAVITLEVVRDPRTLETRLYRESLLYMIEEIVSEEIVDKSYSKKTGQSPLTKI</sequence>
<dbReference type="Proteomes" id="UP001175226">
    <property type="component" value="Unassembled WGS sequence"/>
</dbReference>
<evidence type="ECO:0000313" key="1">
    <source>
        <dbReference type="EMBL" id="KAK0439403.1"/>
    </source>
</evidence>
<comment type="caution">
    <text evidence="1">The sequence shown here is derived from an EMBL/GenBank/DDBJ whole genome shotgun (WGS) entry which is preliminary data.</text>
</comment>
<dbReference type="EMBL" id="JAUEPT010000038">
    <property type="protein sequence ID" value="KAK0439403.1"/>
    <property type="molecule type" value="Genomic_DNA"/>
</dbReference>
<dbReference type="AlphaFoldDB" id="A0AA39JB62"/>
<proteinExistence type="predicted"/>
<accession>A0AA39JB62</accession>
<organism evidence="1 2">
    <name type="scientific">Armillaria borealis</name>
    <dbReference type="NCBI Taxonomy" id="47425"/>
    <lineage>
        <taxon>Eukaryota</taxon>
        <taxon>Fungi</taxon>
        <taxon>Dikarya</taxon>
        <taxon>Basidiomycota</taxon>
        <taxon>Agaricomycotina</taxon>
        <taxon>Agaricomycetes</taxon>
        <taxon>Agaricomycetidae</taxon>
        <taxon>Agaricales</taxon>
        <taxon>Marasmiineae</taxon>
        <taxon>Physalacriaceae</taxon>
        <taxon>Armillaria</taxon>
    </lineage>
</organism>
<evidence type="ECO:0000313" key="2">
    <source>
        <dbReference type="Proteomes" id="UP001175226"/>
    </source>
</evidence>